<keyword evidence="3" id="KW-1185">Reference proteome</keyword>
<evidence type="ECO:0000313" key="2">
    <source>
        <dbReference type="EMBL" id="VEI24618.1"/>
    </source>
</evidence>
<reference evidence="2 4" key="2">
    <citation type="submission" date="2018-12" db="EMBL/GenBank/DDBJ databases">
        <authorList>
            <consortium name="Pathogen Informatics"/>
        </authorList>
    </citation>
    <scope>NUCLEOTIDE SEQUENCE [LARGE SCALE GENOMIC DNA]</scope>
    <source>
        <strain evidence="2 4">NCTC10207</strain>
    </source>
</reference>
<evidence type="ECO:0000313" key="3">
    <source>
        <dbReference type="Proteomes" id="UP000250241"/>
    </source>
</evidence>
<organism evidence="1 3">
    <name type="scientific">Rothia aeria</name>
    <dbReference type="NCBI Taxonomy" id="172042"/>
    <lineage>
        <taxon>Bacteria</taxon>
        <taxon>Bacillati</taxon>
        <taxon>Actinomycetota</taxon>
        <taxon>Actinomycetes</taxon>
        <taxon>Micrococcales</taxon>
        <taxon>Micrococcaceae</taxon>
        <taxon>Rothia</taxon>
    </lineage>
</organism>
<proteinExistence type="predicted"/>
<gene>
    <name evidence="2" type="ORF">NCTC10207_02171</name>
    <name evidence="1" type="ORF">RA11412_0229</name>
</gene>
<dbReference type="EMBL" id="AP017895">
    <property type="protein sequence ID" value="BAV86528.1"/>
    <property type="molecule type" value="Genomic_DNA"/>
</dbReference>
<dbReference type="RefSeq" id="WP_094758380.1">
    <property type="nucleotide sequence ID" value="NZ_CAKASD010000011.1"/>
</dbReference>
<name>A0A2Z5QVV6_9MICC</name>
<dbReference type="AlphaFoldDB" id="A0A2Z5QVV6"/>
<protein>
    <submittedName>
        <fullName evidence="1">Uncharacterized protein</fullName>
    </submittedName>
</protein>
<dbReference type="Proteomes" id="UP000282386">
    <property type="component" value="Chromosome"/>
</dbReference>
<evidence type="ECO:0000313" key="4">
    <source>
        <dbReference type="Proteomes" id="UP000282386"/>
    </source>
</evidence>
<dbReference type="Proteomes" id="UP000250241">
    <property type="component" value="Chromosome"/>
</dbReference>
<sequence>MVEKKTLCLADEVVNADLQFLMNAGTVLTTNVYNIDAIGRTIAEVITAGRAFNVARPSHVYDRVMSMHAHPALGSFTETLADMRQAARNALILRFPAPNERGLEVAVRIERVMGTKLAVTKVCCRPAGTRRWYEHWAKEVLQIDGYLIAGESRRTRGMFEVHRQNLLFALGMLDVAMLGLSASEADFHWLASPKSAVTKFKRQRRDLLRRIRQDYAEAA</sequence>
<dbReference type="GeneID" id="93862062"/>
<reference evidence="1 3" key="1">
    <citation type="submission" date="2016-10" db="EMBL/GenBank/DDBJ databases">
        <title>Genome sequence of Rothia aeria strain JCM11412.</title>
        <authorList>
            <person name="Nambu T."/>
        </authorList>
    </citation>
    <scope>NUCLEOTIDE SEQUENCE [LARGE SCALE GENOMIC DNA]</scope>
    <source>
        <strain evidence="1 3">JCM 11412</strain>
    </source>
</reference>
<accession>A0A2Z5QVV6</accession>
<dbReference type="KEGG" id="raj:RA11412_0229"/>
<evidence type="ECO:0000313" key="1">
    <source>
        <dbReference type="EMBL" id="BAV86528.1"/>
    </source>
</evidence>
<dbReference type="EMBL" id="LR134479">
    <property type="protein sequence ID" value="VEI24618.1"/>
    <property type="molecule type" value="Genomic_DNA"/>
</dbReference>